<name>A0A8S4A2E9_9EUPU</name>
<evidence type="ECO:0000256" key="5">
    <source>
        <dbReference type="PROSITE-ProRule" id="PRU00192"/>
    </source>
</evidence>
<accession>A0A8S4A2E9</accession>
<evidence type="ECO:0000313" key="9">
    <source>
        <dbReference type="EMBL" id="CAG5135474.1"/>
    </source>
</evidence>
<feature type="domain" description="SH3" evidence="8">
    <location>
        <begin position="412"/>
        <end position="456"/>
    </location>
</feature>
<dbReference type="SUPFAM" id="SSF50044">
    <property type="entry name" value="SH3-domain"/>
    <property type="match status" value="2"/>
</dbReference>
<evidence type="ECO:0000256" key="2">
    <source>
        <dbReference type="ARBA" id="ARBA00022443"/>
    </source>
</evidence>
<dbReference type="Proteomes" id="UP000678393">
    <property type="component" value="Unassembled WGS sequence"/>
</dbReference>
<proteinExistence type="predicted"/>
<dbReference type="CDD" id="cd00174">
    <property type="entry name" value="SH3"/>
    <property type="match status" value="1"/>
</dbReference>
<dbReference type="SMART" id="SM00326">
    <property type="entry name" value="SH3"/>
    <property type="match status" value="2"/>
</dbReference>
<gene>
    <name evidence="9" type="ORF">CUNI_LOCUS21032</name>
</gene>
<dbReference type="InterPro" id="IPR036028">
    <property type="entry name" value="SH3-like_dom_sf"/>
</dbReference>
<keyword evidence="4" id="KW-0472">Membrane</keyword>
<feature type="non-terminal residue" evidence="9">
    <location>
        <position position="456"/>
    </location>
</feature>
<sequence length="456" mass="51010">AARRELERQRQMEWEKQRKEQLLVEKEREAEQIRMIKSQMTNLRNELETLEARKAELALKVSHARKGVTDFTASIDAMRMTRDKTLADIDAFERQTRVLSGRVSALENEKNELSNQTQTAQTTPLSDAHRAIANSVELKKASIQKLKKELERIETDTEVKLREIDGSNTELKNLKEQLTKLERDLPHLHKQQEETIQPQRKATEVNQQSRKKEFASAPPPVPSSNSASNGQPNWFDFNNSDAFNSSTGGVTNSTVSWDTAFSETSAAAVTNNGTFAAWGAGGTTTGGAQNKQKYRALYDFPAGREDELTLVAGMEVWVLTDFTPIPGMEDWYKGEHDGKLGWFPKSYVERLDEPSTDLFGGAFESLAQSSNVQTSETARTDIFTTPLSQPSTVSSAPTASSTEASVPSDIPPEGLLAKAIYPWKARQETDLTFDKDDIILVKEQDDMKWFGELNGK</sequence>
<feature type="coiled-coil region" evidence="6">
    <location>
        <begin position="9"/>
        <end position="60"/>
    </location>
</feature>
<dbReference type="AlphaFoldDB" id="A0A8S4A2E9"/>
<organism evidence="9 10">
    <name type="scientific">Candidula unifasciata</name>
    <dbReference type="NCBI Taxonomy" id="100452"/>
    <lineage>
        <taxon>Eukaryota</taxon>
        <taxon>Metazoa</taxon>
        <taxon>Spiralia</taxon>
        <taxon>Lophotrochozoa</taxon>
        <taxon>Mollusca</taxon>
        <taxon>Gastropoda</taxon>
        <taxon>Heterobranchia</taxon>
        <taxon>Euthyneura</taxon>
        <taxon>Panpulmonata</taxon>
        <taxon>Eupulmonata</taxon>
        <taxon>Stylommatophora</taxon>
        <taxon>Helicina</taxon>
        <taxon>Helicoidea</taxon>
        <taxon>Geomitridae</taxon>
        <taxon>Candidula</taxon>
    </lineage>
</organism>
<evidence type="ECO:0000259" key="8">
    <source>
        <dbReference type="PROSITE" id="PS50002"/>
    </source>
</evidence>
<evidence type="ECO:0000313" key="10">
    <source>
        <dbReference type="Proteomes" id="UP000678393"/>
    </source>
</evidence>
<dbReference type="PANTHER" id="PTHR14167">
    <property type="entry name" value="SH3 DOMAIN-CONTAINING"/>
    <property type="match status" value="1"/>
</dbReference>
<evidence type="ECO:0000256" key="3">
    <source>
        <dbReference type="ARBA" id="ARBA00023054"/>
    </source>
</evidence>
<feature type="region of interest" description="Disordered" evidence="7">
    <location>
        <begin position="190"/>
        <end position="240"/>
    </location>
</feature>
<dbReference type="PANTHER" id="PTHR14167:SF81">
    <property type="entry name" value="ENDOPHILIN-A"/>
    <property type="match status" value="1"/>
</dbReference>
<feature type="compositionally biased region" description="Polar residues" evidence="7">
    <location>
        <begin position="230"/>
        <end position="240"/>
    </location>
</feature>
<keyword evidence="10" id="KW-1185">Reference proteome</keyword>
<protein>
    <recommendedName>
        <fullName evidence="8">SH3 domain-containing protein</fullName>
    </recommendedName>
</protein>
<dbReference type="OrthoDB" id="2015333at2759"/>
<feature type="compositionally biased region" description="Low complexity" evidence="7">
    <location>
        <begin position="388"/>
        <end position="408"/>
    </location>
</feature>
<keyword evidence="3 6" id="KW-0175">Coiled coil</keyword>
<dbReference type="Pfam" id="PF00018">
    <property type="entry name" value="SH3_1"/>
    <property type="match status" value="1"/>
</dbReference>
<feature type="region of interest" description="Disordered" evidence="7">
    <location>
        <begin position="386"/>
        <end position="410"/>
    </location>
</feature>
<evidence type="ECO:0000256" key="6">
    <source>
        <dbReference type="SAM" id="Coils"/>
    </source>
</evidence>
<feature type="non-terminal residue" evidence="9">
    <location>
        <position position="1"/>
    </location>
</feature>
<dbReference type="InterPro" id="IPR001452">
    <property type="entry name" value="SH3_domain"/>
</dbReference>
<evidence type="ECO:0000256" key="4">
    <source>
        <dbReference type="ARBA" id="ARBA00023136"/>
    </source>
</evidence>
<evidence type="ECO:0000256" key="1">
    <source>
        <dbReference type="ARBA" id="ARBA00004170"/>
    </source>
</evidence>
<comment type="subcellular location">
    <subcellularLocation>
        <location evidence="1">Membrane</location>
        <topology evidence="1">Peripheral membrane protein</topology>
    </subcellularLocation>
</comment>
<comment type="caution">
    <text evidence="9">The sequence shown here is derived from an EMBL/GenBank/DDBJ whole genome shotgun (WGS) entry which is preliminary data.</text>
</comment>
<dbReference type="EMBL" id="CAJHNH020008334">
    <property type="protein sequence ID" value="CAG5135474.1"/>
    <property type="molecule type" value="Genomic_DNA"/>
</dbReference>
<feature type="domain" description="SH3" evidence="8">
    <location>
        <begin position="289"/>
        <end position="353"/>
    </location>
</feature>
<dbReference type="Gene3D" id="2.30.30.40">
    <property type="entry name" value="SH3 Domains"/>
    <property type="match status" value="2"/>
</dbReference>
<keyword evidence="2 5" id="KW-0728">SH3 domain</keyword>
<feature type="compositionally biased region" description="Polar residues" evidence="7">
    <location>
        <begin position="194"/>
        <end position="208"/>
    </location>
</feature>
<reference evidence="9" key="1">
    <citation type="submission" date="2021-04" db="EMBL/GenBank/DDBJ databases">
        <authorList>
            <consortium name="Molecular Ecology Group"/>
        </authorList>
    </citation>
    <scope>NUCLEOTIDE SEQUENCE</scope>
</reference>
<dbReference type="InterPro" id="IPR050384">
    <property type="entry name" value="Endophilin_SH3RF"/>
</dbReference>
<evidence type="ECO:0000256" key="7">
    <source>
        <dbReference type="SAM" id="MobiDB-lite"/>
    </source>
</evidence>
<dbReference type="PROSITE" id="PS50002">
    <property type="entry name" value="SH3"/>
    <property type="match status" value="2"/>
</dbReference>